<gene>
    <name evidence="1" type="ORF">D6850_10715</name>
</gene>
<keyword evidence="2" id="KW-1185">Reference proteome</keyword>
<dbReference type="EMBL" id="RAPE01000002">
    <property type="protein sequence ID" value="RKF15292.1"/>
    <property type="molecule type" value="Genomic_DNA"/>
</dbReference>
<protein>
    <submittedName>
        <fullName evidence="1">Uncharacterized protein</fullName>
    </submittedName>
</protein>
<organism evidence="1 2">
    <name type="scientific">Roseovarius spongiae</name>
    <dbReference type="NCBI Taxonomy" id="2320272"/>
    <lineage>
        <taxon>Bacteria</taxon>
        <taxon>Pseudomonadati</taxon>
        <taxon>Pseudomonadota</taxon>
        <taxon>Alphaproteobacteria</taxon>
        <taxon>Rhodobacterales</taxon>
        <taxon>Roseobacteraceae</taxon>
        <taxon>Roseovarius</taxon>
    </lineage>
</organism>
<dbReference type="AlphaFoldDB" id="A0A3A8B3H1"/>
<name>A0A3A8B3H1_9RHOB</name>
<evidence type="ECO:0000313" key="2">
    <source>
        <dbReference type="Proteomes" id="UP000281128"/>
    </source>
</evidence>
<reference evidence="1 2" key="1">
    <citation type="submission" date="2018-09" db="EMBL/GenBank/DDBJ databases">
        <title>Roseovarius spongiae sp. nov., isolated from a marine sponge.</title>
        <authorList>
            <person name="Zhuang L."/>
            <person name="Luo L."/>
        </authorList>
    </citation>
    <scope>NUCLEOTIDE SEQUENCE [LARGE SCALE GENOMIC DNA]</scope>
    <source>
        <strain evidence="1 2">HN-E21</strain>
    </source>
</reference>
<proteinExistence type="predicted"/>
<comment type="caution">
    <text evidence="1">The sequence shown here is derived from an EMBL/GenBank/DDBJ whole genome shotgun (WGS) entry which is preliminary data.</text>
</comment>
<sequence>MAFTPAAAAQEVAGDWSVAQVSDGATGRQVCRMESAAHRNALTFTIAREDGQTGNALSYGMAIRFNYPLDSGPAERFEVHFKPDSAPIFPLFGRYAPQEDGSGLWRATLNAAALTEVIERLSDQSRLFVRVRDAGVKMSIKARLPIRDAAAAGALLAACADTLD</sequence>
<accession>A0A3A8B3H1</accession>
<dbReference type="Proteomes" id="UP000281128">
    <property type="component" value="Unassembled WGS sequence"/>
</dbReference>
<evidence type="ECO:0000313" key="1">
    <source>
        <dbReference type="EMBL" id="RKF15292.1"/>
    </source>
</evidence>